<sequence>MRFDPEFVFCVRKVSKNYDFVVMKQDNGLTISGRPLSALN</sequence>
<proteinExistence type="predicted"/>
<accession>A0A841GR82</accession>
<name>A0A841GR82_9GAMM</name>
<comment type="caution">
    <text evidence="1">The sequence shown here is derived from an EMBL/GenBank/DDBJ whole genome shotgun (WGS) entry which is preliminary data.</text>
</comment>
<dbReference type="Proteomes" id="UP000585721">
    <property type="component" value="Unassembled WGS sequence"/>
</dbReference>
<keyword evidence="2" id="KW-1185">Reference proteome</keyword>
<dbReference type="AlphaFoldDB" id="A0A841GR82"/>
<protein>
    <submittedName>
        <fullName evidence="1">Uncharacterized protein</fullName>
    </submittedName>
</protein>
<organism evidence="1 2">
    <name type="scientific">Tolumonas osonensis</name>
    <dbReference type="NCBI Taxonomy" id="675874"/>
    <lineage>
        <taxon>Bacteria</taxon>
        <taxon>Pseudomonadati</taxon>
        <taxon>Pseudomonadota</taxon>
        <taxon>Gammaproteobacteria</taxon>
        <taxon>Aeromonadales</taxon>
        <taxon>Aeromonadaceae</taxon>
        <taxon>Tolumonas</taxon>
    </lineage>
</organism>
<reference evidence="1 2" key="1">
    <citation type="submission" date="2020-08" db="EMBL/GenBank/DDBJ databases">
        <title>Genomic Encyclopedia of Type Strains, Phase IV (KMG-IV): sequencing the most valuable type-strain genomes for metagenomic binning, comparative biology and taxonomic classification.</title>
        <authorList>
            <person name="Goeker M."/>
        </authorList>
    </citation>
    <scope>NUCLEOTIDE SEQUENCE [LARGE SCALE GENOMIC DNA]</scope>
    <source>
        <strain evidence="1 2">DSM 22975</strain>
    </source>
</reference>
<evidence type="ECO:0000313" key="2">
    <source>
        <dbReference type="Proteomes" id="UP000585721"/>
    </source>
</evidence>
<dbReference type="EMBL" id="JACHGR010000006">
    <property type="protein sequence ID" value="MBB6056143.1"/>
    <property type="molecule type" value="Genomic_DNA"/>
</dbReference>
<gene>
    <name evidence="1" type="ORF">HNR75_002073</name>
</gene>
<evidence type="ECO:0000313" key="1">
    <source>
        <dbReference type="EMBL" id="MBB6056143.1"/>
    </source>
</evidence>